<dbReference type="PROSITE" id="PS51114">
    <property type="entry name" value="FBA"/>
    <property type="match status" value="1"/>
</dbReference>
<dbReference type="PANTHER" id="PTHR12125:SF9">
    <property type="entry name" value="F-BOX ONLY PROTEIN 27"/>
    <property type="match status" value="1"/>
</dbReference>
<dbReference type="RefSeq" id="XP_072835834.1">
    <property type="nucleotide sequence ID" value="XM_072979733.1"/>
</dbReference>
<dbReference type="RefSeq" id="XP_072835833.1">
    <property type="nucleotide sequence ID" value="XM_072979732.1"/>
</dbReference>
<evidence type="ECO:0000313" key="7">
    <source>
        <dbReference type="RefSeq" id="XP_072835834.1"/>
    </source>
</evidence>
<organism evidence="3 6">
    <name type="scientific">Pogona vitticeps</name>
    <name type="common">central bearded dragon</name>
    <dbReference type="NCBI Taxonomy" id="103695"/>
    <lineage>
        <taxon>Eukaryota</taxon>
        <taxon>Metazoa</taxon>
        <taxon>Chordata</taxon>
        <taxon>Craniata</taxon>
        <taxon>Vertebrata</taxon>
        <taxon>Euteleostomi</taxon>
        <taxon>Lepidosauria</taxon>
        <taxon>Squamata</taxon>
        <taxon>Bifurcata</taxon>
        <taxon>Unidentata</taxon>
        <taxon>Episquamata</taxon>
        <taxon>Toxicofera</taxon>
        <taxon>Iguania</taxon>
        <taxon>Acrodonta</taxon>
        <taxon>Agamidae</taxon>
        <taxon>Amphibolurinae</taxon>
        <taxon>Pogona</taxon>
    </lineage>
</organism>
<dbReference type="InterPro" id="IPR039752">
    <property type="entry name" value="F-box_only"/>
</dbReference>
<dbReference type="InterPro" id="IPR008979">
    <property type="entry name" value="Galactose-bd-like_sf"/>
</dbReference>
<gene>
    <name evidence="4 5 6 7" type="primary">LOC110071497</name>
</gene>
<accession>A0ABM5ERS3</accession>
<dbReference type="Proteomes" id="UP001652642">
    <property type="component" value="Chromosome 9"/>
</dbReference>
<dbReference type="InterPro" id="IPR036047">
    <property type="entry name" value="F-box-like_dom_sf"/>
</dbReference>
<dbReference type="SMART" id="SM01198">
    <property type="entry name" value="FBA"/>
    <property type="match status" value="1"/>
</dbReference>
<dbReference type="RefSeq" id="XP_072835831.1">
    <property type="nucleotide sequence ID" value="XM_072979730.1"/>
</dbReference>
<evidence type="ECO:0000313" key="3">
    <source>
        <dbReference type="Proteomes" id="UP001652642"/>
    </source>
</evidence>
<keyword evidence="3" id="KW-1185">Reference proteome</keyword>
<evidence type="ECO:0000313" key="5">
    <source>
        <dbReference type="RefSeq" id="XP_072835831.1"/>
    </source>
</evidence>
<dbReference type="Gene3D" id="2.60.120.260">
    <property type="entry name" value="Galactose-binding domain-like"/>
    <property type="match status" value="2"/>
</dbReference>
<evidence type="ECO:0000259" key="2">
    <source>
        <dbReference type="PROSITE" id="PS51114"/>
    </source>
</evidence>
<dbReference type="InterPro" id="IPR007397">
    <property type="entry name" value="F-box-assoc_dom"/>
</dbReference>
<dbReference type="Pfam" id="PF12937">
    <property type="entry name" value="F-box-like"/>
    <property type="match status" value="1"/>
</dbReference>
<dbReference type="Pfam" id="PF04300">
    <property type="entry name" value="FBA"/>
    <property type="match status" value="2"/>
</dbReference>
<dbReference type="PANTHER" id="PTHR12125">
    <property type="entry name" value="F-BOX ONLY PROTEIN 6-LIKE PROTEIN"/>
    <property type="match status" value="1"/>
</dbReference>
<reference evidence="4 5" key="1">
    <citation type="submission" date="2025-05" db="UniProtKB">
        <authorList>
            <consortium name="RefSeq"/>
        </authorList>
    </citation>
    <scope>IDENTIFICATION</scope>
</reference>
<protein>
    <submittedName>
        <fullName evidence="4 5">F-box only protein 27-like isoform X1</fullName>
    </submittedName>
</protein>
<dbReference type="InterPro" id="IPR001810">
    <property type="entry name" value="F-box_dom"/>
</dbReference>
<name>A0ABM5ERS3_9SAUR</name>
<dbReference type="PROSITE" id="PS50181">
    <property type="entry name" value="FBOX"/>
    <property type="match status" value="1"/>
</dbReference>
<feature type="domain" description="F-box" evidence="1">
    <location>
        <begin position="22"/>
        <end position="69"/>
    </location>
</feature>
<dbReference type="SMART" id="SM00256">
    <property type="entry name" value="FBOX"/>
    <property type="match status" value="1"/>
</dbReference>
<evidence type="ECO:0000313" key="6">
    <source>
        <dbReference type="RefSeq" id="XP_072835833.1"/>
    </source>
</evidence>
<proteinExistence type="predicted"/>
<dbReference type="Gene3D" id="1.20.1280.50">
    <property type="match status" value="1"/>
</dbReference>
<dbReference type="SUPFAM" id="SSF81383">
    <property type="entry name" value="F-box domain"/>
    <property type="match status" value="1"/>
</dbReference>
<dbReference type="RefSeq" id="XP_072835830.1">
    <property type="nucleotide sequence ID" value="XM_072979729.1"/>
</dbReference>
<sequence length="310" mass="35597">MGLVKSRRPLAETPPEEVVQSPVGLNQLPDEVLELILSWVPARTLVARCRLVCRRWRNLIGRPTLWKLQWQRDPALQAVLHAAQRCPRMDWCRVGVLRPFGRNLIKNPCGRERFLHWETEHNGDGWAVEANRKFVEGAEAQTCFVSSYRWCAKSQLVDLLREGLWGDLLDTHQPEIVVSDWWGAREDCSCVYMIQVTLVAADQKSVMARFNSQPDPIPQWNDAEYQQVLLASLASEACYALARCYDDSGCGPLRGLQQEEVVSHVFRDYGPGVRYVRFWHRGQDTQYWAGHYGARITNSTVVVRFSQDSQ</sequence>
<dbReference type="SUPFAM" id="SSF49785">
    <property type="entry name" value="Galactose-binding domain-like"/>
    <property type="match status" value="2"/>
</dbReference>
<feature type="domain" description="FBA" evidence="2">
    <location>
        <begin position="94"/>
        <end position="305"/>
    </location>
</feature>
<evidence type="ECO:0000259" key="1">
    <source>
        <dbReference type="PROSITE" id="PS50181"/>
    </source>
</evidence>
<evidence type="ECO:0000313" key="4">
    <source>
        <dbReference type="RefSeq" id="XP_072835830.1"/>
    </source>
</evidence>
<dbReference type="GeneID" id="110071497"/>